<keyword evidence="3" id="KW-0378">Hydrolase</keyword>
<gene>
    <name evidence="3" type="ORF">C4B68_08715</name>
</gene>
<dbReference type="InterPro" id="IPR013830">
    <property type="entry name" value="SGNH_hydro"/>
</dbReference>
<keyword evidence="1" id="KW-0732">Signal</keyword>
<dbReference type="CDD" id="cd01830">
    <property type="entry name" value="XynE_like"/>
    <property type="match status" value="1"/>
</dbReference>
<dbReference type="GO" id="GO:0016787">
    <property type="term" value="F:hydrolase activity"/>
    <property type="evidence" value="ECO:0007669"/>
    <property type="project" value="UniProtKB-KW"/>
</dbReference>
<reference evidence="3 4" key="1">
    <citation type="submission" date="2018-02" db="EMBL/GenBank/DDBJ databases">
        <title>Complete genome sequence of Streptomyces dengpaensis, the producer of angucyclines.</title>
        <authorList>
            <person name="Yumei L."/>
        </authorList>
    </citation>
    <scope>NUCLEOTIDE SEQUENCE [LARGE SCALE GENOMIC DNA]</scope>
    <source>
        <strain evidence="3 4">XZHG99</strain>
    </source>
</reference>
<dbReference type="Gene3D" id="3.40.50.1110">
    <property type="entry name" value="SGNH hydrolase"/>
    <property type="match status" value="1"/>
</dbReference>
<dbReference type="InterPro" id="IPR053140">
    <property type="entry name" value="GDSL_Rv0518-like"/>
</dbReference>
<dbReference type="Proteomes" id="UP000238413">
    <property type="component" value="Chromosome"/>
</dbReference>
<proteinExistence type="predicted"/>
<feature type="domain" description="SGNH hydrolase-type esterase" evidence="2">
    <location>
        <begin position="217"/>
        <end position="403"/>
    </location>
</feature>
<evidence type="ECO:0000256" key="1">
    <source>
        <dbReference type="SAM" id="SignalP"/>
    </source>
</evidence>
<feature type="chain" id="PRO_5046222094" evidence="1">
    <location>
        <begin position="28"/>
        <end position="434"/>
    </location>
</feature>
<sequence length="434" mass="44938">MTRAIKVRHLLVTLVTTVILTPPTGIADAQSAPGDGAAEPVAAQTWTGTWEAAASGTGPALPGASIRNVVHTSVGGRAARVRFSNRLGTAPLQLGAVTLALQQGGAPASPAAVPGSLRTVTFAGASSVTIPAGTDLVSDPVALAVPADSNLLISLHTPADSGPATYHRSALQANFVALKGDWTADESGTAYTVGLGNWYYVTGVDVLGAPAVGSVVALGDSITDGTGSTLSANQRWPDLLADQLRGLSPSRRLGVLNAGIAGNRVLLDGRGPSALSRLDTDVFSRTGVRAMIVMEGINDIKGTPEQTDPDTFEDAYRHIVDSAHARGIRVVGATLTPYGGHDAYTPAREAVRQAVNAVIRTRGLFDGVADFDAAVRDPSAPHRIHPAYDPGDHLHFNDAGMKAMADTIDLATLTPYAFLERQPLPDRTAGLIPR</sequence>
<accession>A0ABN5HXI8</accession>
<name>A0ABN5HXI8_9ACTN</name>
<protein>
    <submittedName>
        <fullName evidence="3">SGNH hydrolase</fullName>
    </submittedName>
</protein>
<dbReference type="SUPFAM" id="SSF52266">
    <property type="entry name" value="SGNH hydrolase"/>
    <property type="match status" value="1"/>
</dbReference>
<evidence type="ECO:0000313" key="3">
    <source>
        <dbReference type="EMBL" id="AVH55840.1"/>
    </source>
</evidence>
<organism evidence="3 4">
    <name type="scientific">Streptomyces dengpaensis</name>
    <dbReference type="NCBI Taxonomy" id="2049881"/>
    <lineage>
        <taxon>Bacteria</taxon>
        <taxon>Bacillati</taxon>
        <taxon>Actinomycetota</taxon>
        <taxon>Actinomycetes</taxon>
        <taxon>Kitasatosporales</taxon>
        <taxon>Streptomycetaceae</taxon>
        <taxon>Streptomyces</taxon>
    </lineage>
</organism>
<evidence type="ECO:0000259" key="2">
    <source>
        <dbReference type="Pfam" id="PF13472"/>
    </source>
</evidence>
<dbReference type="InterPro" id="IPR036514">
    <property type="entry name" value="SGNH_hydro_sf"/>
</dbReference>
<dbReference type="PANTHER" id="PTHR43784">
    <property type="entry name" value="GDSL-LIKE LIPASE/ACYLHYDROLASE, PUTATIVE (AFU_ORTHOLOGUE AFUA_2G00820)-RELATED"/>
    <property type="match status" value="1"/>
</dbReference>
<keyword evidence="4" id="KW-1185">Reference proteome</keyword>
<feature type="signal peptide" evidence="1">
    <location>
        <begin position="1"/>
        <end position="27"/>
    </location>
</feature>
<dbReference type="EMBL" id="CP026652">
    <property type="protein sequence ID" value="AVH55840.1"/>
    <property type="molecule type" value="Genomic_DNA"/>
</dbReference>
<dbReference type="Pfam" id="PF13472">
    <property type="entry name" value="Lipase_GDSL_2"/>
    <property type="match status" value="1"/>
</dbReference>
<dbReference type="PANTHER" id="PTHR43784:SF2">
    <property type="entry name" value="GDSL-LIKE LIPASE_ACYLHYDROLASE, PUTATIVE (AFU_ORTHOLOGUE AFUA_2G00820)-RELATED"/>
    <property type="match status" value="1"/>
</dbReference>
<dbReference type="RefSeq" id="WP_099498813.1">
    <property type="nucleotide sequence ID" value="NZ_CP026652.1"/>
</dbReference>
<evidence type="ECO:0000313" key="4">
    <source>
        <dbReference type="Proteomes" id="UP000238413"/>
    </source>
</evidence>